<gene>
    <name evidence="1" type="ORF">ABM479_35375</name>
</gene>
<sequence length="207" mass="21447">MNAGPRTAAISGFVIAAISVFGMLTLAVPSFAQSTQQTSRTFAVPVTGLTFLTGDSWQQSGQTMRLYGVQACLRGSTYTDKAGQRQDCGAVSLAILAAIIRDTAPTCAPVVQLSSRASSSRSLQELPGDSTILVICSAHVGGHVLDLGTILITQGFAFAALTSSGSPVYPAYAAEESIAQNARVGLWAFPDTPHPNRTLLTGSVGAR</sequence>
<proteinExistence type="predicted"/>
<geneLocation type="plasmid" evidence="1">
    <name>unnamed5</name>
</geneLocation>
<dbReference type="SUPFAM" id="SSF50199">
    <property type="entry name" value="Staphylococcal nuclease"/>
    <property type="match status" value="1"/>
</dbReference>
<dbReference type="RefSeq" id="WP_349963416.1">
    <property type="nucleotide sequence ID" value="NZ_CP157965.1"/>
</dbReference>
<keyword evidence="1" id="KW-0614">Plasmid</keyword>
<organism evidence="1">
    <name type="scientific">Rhizobium sp. ZPR3</name>
    <dbReference type="NCBI Taxonomy" id="3158967"/>
    <lineage>
        <taxon>Bacteria</taxon>
        <taxon>Pseudomonadati</taxon>
        <taxon>Pseudomonadota</taxon>
        <taxon>Alphaproteobacteria</taxon>
        <taxon>Hyphomicrobiales</taxon>
        <taxon>Rhizobiaceae</taxon>
        <taxon>Rhizobium/Agrobacterium group</taxon>
        <taxon>Rhizobium</taxon>
    </lineage>
</organism>
<reference evidence="1" key="1">
    <citation type="submission" date="2024-06" db="EMBL/GenBank/DDBJ databases">
        <authorList>
            <person name="Li T."/>
            <person name="Gao R."/>
        </authorList>
    </citation>
    <scope>NUCLEOTIDE SEQUENCE</scope>
    <source>
        <strain evidence="1">ZPR3</strain>
        <plasmid evidence="1">unnamed5</plasmid>
    </source>
</reference>
<name>A0AAU7S6Z5_9HYPH</name>
<dbReference type="EMBL" id="CP157965">
    <property type="protein sequence ID" value="XBT98126.1"/>
    <property type="molecule type" value="Genomic_DNA"/>
</dbReference>
<dbReference type="AlphaFoldDB" id="A0AAU7S6Z5"/>
<protein>
    <submittedName>
        <fullName evidence="1">Thermonuclease family protein</fullName>
    </submittedName>
</protein>
<dbReference type="InterPro" id="IPR035437">
    <property type="entry name" value="SNase_OB-fold_sf"/>
</dbReference>
<evidence type="ECO:0000313" key="1">
    <source>
        <dbReference type="EMBL" id="XBT98126.1"/>
    </source>
</evidence>
<accession>A0AAU7S6Z5</accession>